<evidence type="ECO:0000256" key="1">
    <source>
        <dbReference type="SAM" id="MobiDB-lite"/>
    </source>
</evidence>
<dbReference type="Gene3D" id="1.20.5.170">
    <property type="match status" value="1"/>
</dbReference>
<evidence type="ECO:0000313" key="3">
    <source>
        <dbReference type="Proteomes" id="UP000283269"/>
    </source>
</evidence>
<feature type="compositionally biased region" description="Basic and acidic residues" evidence="1">
    <location>
        <begin position="222"/>
        <end position="238"/>
    </location>
</feature>
<feature type="region of interest" description="Disordered" evidence="1">
    <location>
        <begin position="210"/>
        <end position="238"/>
    </location>
</feature>
<dbReference type="Proteomes" id="UP000283269">
    <property type="component" value="Unassembled WGS sequence"/>
</dbReference>
<name>A0A409XLY5_PSICY</name>
<gene>
    <name evidence="2" type="ORF">CVT25_000444</name>
</gene>
<dbReference type="EMBL" id="NHYD01001248">
    <property type="protein sequence ID" value="PPQ91799.1"/>
    <property type="molecule type" value="Genomic_DNA"/>
</dbReference>
<comment type="caution">
    <text evidence="2">The sequence shown here is derived from an EMBL/GenBank/DDBJ whole genome shotgun (WGS) entry which is preliminary data.</text>
</comment>
<evidence type="ECO:0000313" key="2">
    <source>
        <dbReference type="EMBL" id="PPQ91799.1"/>
    </source>
</evidence>
<dbReference type="OrthoDB" id="3047760at2759"/>
<keyword evidence="3" id="KW-1185">Reference proteome</keyword>
<reference evidence="2 3" key="1">
    <citation type="journal article" date="2018" name="Evol. Lett.">
        <title>Horizontal gene cluster transfer increased hallucinogenic mushroom diversity.</title>
        <authorList>
            <person name="Reynolds H.T."/>
            <person name="Vijayakumar V."/>
            <person name="Gluck-Thaler E."/>
            <person name="Korotkin H.B."/>
            <person name="Matheny P.B."/>
            <person name="Slot J.C."/>
        </authorList>
    </citation>
    <scope>NUCLEOTIDE SEQUENCE [LARGE SCALE GENOMIC DNA]</scope>
    <source>
        <strain evidence="2 3">2631</strain>
    </source>
</reference>
<protein>
    <submittedName>
        <fullName evidence="2">Uncharacterized protein</fullName>
    </submittedName>
</protein>
<proteinExistence type="predicted"/>
<organism evidence="2 3">
    <name type="scientific">Psilocybe cyanescens</name>
    <dbReference type="NCBI Taxonomy" id="93625"/>
    <lineage>
        <taxon>Eukaryota</taxon>
        <taxon>Fungi</taxon>
        <taxon>Dikarya</taxon>
        <taxon>Basidiomycota</taxon>
        <taxon>Agaricomycotina</taxon>
        <taxon>Agaricomycetes</taxon>
        <taxon>Agaricomycetidae</taxon>
        <taxon>Agaricales</taxon>
        <taxon>Agaricineae</taxon>
        <taxon>Strophariaceae</taxon>
        <taxon>Psilocybe</taxon>
    </lineage>
</organism>
<sequence length="238" mass="26205">MVTNSTQATYDVMKGVAAMLERRDTVIASLDTMETGISEMKAIIGEARADIASETKADIGNIEADTGEIKRDVSSDMKSDIANLKSDIANIQSDIIDLKEAFEISNAIVQNHRIIARNSRNQPIYHPLHKTVPGSGLPLLHGIVPEREIQNYQHTGTVPKVGDLPPNFDAQNVINLTNEDICALIVFYNDAFGIVETDNEYARLKKELKPYDVTPGSTIPEDAIRRKEGAEDTRDSVN</sequence>
<accession>A0A409XLY5</accession>
<dbReference type="InParanoid" id="A0A409XLY5"/>
<dbReference type="AlphaFoldDB" id="A0A409XLY5"/>